<name>A0A6I7TTI6_9BACI</name>
<dbReference type="EMBL" id="NILF01000037">
    <property type="protein sequence ID" value="TWL38319.1"/>
    <property type="molecule type" value="Genomic_DNA"/>
</dbReference>
<organism evidence="1 3">
    <name type="scientific">Bacillus paralicheniformis</name>
    <dbReference type="NCBI Taxonomy" id="1648923"/>
    <lineage>
        <taxon>Bacteria</taxon>
        <taxon>Bacillati</taxon>
        <taxon>Bacillota</taxon>
        <taxon>Bacilli</taxon>
        <taxon>Bacillales</taxon>
        <taxon>Bacillaceae</taxon>
        <taxon>Bacillus</taxon>
    </lineage>
</organism>
<gene>
    <name evidence="1" type="ORF">B4121_1189</name>
    <name evidence="2" type="ORF">CHCC15381_2206</name>
</gene>
<evidence type="ECO:0000313" key="2">
    <source>
        <dbReference type="EMBL" id="TWL38319.1"/>
    </source>
</evidence>
<evidence type="ECO:0000313" key="1">
    <source>
        <dbReference type="EMBL" id="OLF95627.1"/>
    </source>
</evidence>
<evidence type="ECO:0000313" key="4">
    <source>
        <dbReference type="Proteomes" id="UP000429980"/>
    </source>
</evidence>
<dbReference type="Proteomes" id="UP000185604">
    <property type="component" value="Unassembled WGS sequence"/>
</dbReference>
<dbReference type="AlphaFoldDB" id="A0A6I7TTI6"/>
<reference evidence="2 4" key="2">
    <citation type="submission" date="2019-06" db="EMBL/GenBank/DDBJ databases">
        <title>Genome sequence analysis of &gt;100 Bacillus licheniformis strains suggests intrinsic resistance to this species.</title>
        <authorList>
            <person name="Wels M."/>
            <person name="Siezen R.J."/>
            <person name="Johansen E."/>
            <person name="Stuer-Lauridsen B."/>
            <person name="Bjerre K."/>
            <person name="Nielsen B.K.K."/>
        </authorList>
    </citation>
    <scope>NUCLEOTIDE SEQUENCE [LARGE SCALE GENOMIC DNA]</scope>
    <source>
        <strain evidence="2 4">BAC-15381</strain>
    </source>
</reference>
<protein>
    <submittedName>
        <fullName evidence="1">Uncharacterized protein</fullName>
    </submittedName>
</protein>
<keyword evidence="4" id="KW-1185">Reference proteome</keyword>
<reference evidence="1 3" key="1">
    <citation type="journal article" date="2016" name="Front. Microbiol.">
        <title>High-Level Heat Resistance of Spores of Bacillus amyloliquefaciens and Bacillus licheniformis Results from the Presence of a spoVA Operon in a Tn1546 Transposon.</title>
        <authorList>
            <person name="Berendsen E.M."/>
            <person name="Koning R.A."/>
            <person name="Boekhorst J."/>
            <person name="de Jong A."/>
            <person name="Kuipers O.P."/>
            <person name="Wells-Bennik M.H."/>
        </authorList>
    </citation>
    <scope>NUCLEOTIDE SEQUENCE [LARGE SCALE GENOMIC DNA]</scope>
    <source>
        <strain evidence="1 3">B4121</strain>
    </source>
</reference>
<dbReference type="EMBL" id="LKPO01000008">
    <property type="protein sequence ID" value="OLF95627.1"/>
    <property type="molecule type" value="Genomic_DNA"/>
</dbReference>
<proteinExistence type="predicted"/>
<accession>A0A6I7TTI6</accession>
<sequence length="92" mass="11069">MTSELEEKEKSDINKEEVIVLNSTLSVLKKKLYEQQIRAKGLYTFEEYKDMRNVLQTLRMKFAAYEEWDLYQHATDLMVSMLLKNNWNSRLD</sequence>
<comment type="caution">
    <text evidence="1">The sequence shown here is derived from an EMBL/GenBank/DDBJ whole genome shotgun (WGS) entry which is preliminary data.</text>
</comment>
<evidence type="ECO:0000313" key="3">
    <source>
        <dbReference type="Proteomes" id="UP000185604"/>
    </source>
</evidence>
<dbReference type="Proteomes" id="UP000429980">
    <property type="component" value="Unassembled WGS sequence"/>
</dbReference>